<dbReference type="EMBL" id="CP044838">
    <property type="protein sequence ID" value="QFP48785.1"/>
    <property type="molecule type" value="Genomic_DNA"/>
</dbReference>
<feature type="domain" description="Transposase IS200-like" evidence="1">
    <location>
        <begin position="12"/>
        <end position="111"/>
    </location>
</feature>
<dbReference type="EMBL" id="CP044671">
    <property type="protein sequence ID" value="QFP42625.1"/>
    <property type="molecule type" value="Genomic_DNA"/>
</dbReference>
<geneLocation type="plasmid" evidence="2">
    <name>unnamed</name>
</geneLocation>
<dbReference type="SUPFAM" id="SSF143422">
    <property type="entry name" value="Transposase IS200-like"/>
    <property type="match status" value="1"/>
</dbReference>
<dbReference type="NCBIfam" id="NF033573">
    <property type="entry name" value="transpos_IS200"/>
    <property type="match status" value="1"/>
</dbReference>
<name>A0A5P8AU50_9SPIR</name>
<feature type="non-terminal residue" evidence="2">
    <location>
        <position position="112"/>
    </location>
</feature>
<dbReference type="GO" id="GO:0003677">
    <property type="term" value="F:DNA binding"/>
    <property type="evidence" value="ECO:0007669"/>
    <property type="project" value="InterPro"/>
</dbReference>
<dbReference type="RefSeq" id="WP_152301316.1">
    <property type="nucleotide sequence ID" value="NZ_CP044671.1"/>
</dbReference>
<dbReference type="SMART" id="SM01321">
    <property type="entry name" value="Y1_Tnp"/>
    <property type="match status" value="1"/>
</dbReference>
<dbReference type="Pfam" id="PF01797">
    <property type="entry name" value="Y1_Tnp"/>
    <property type="match status" value="1"/>
</dbReference>
<proteinExistence type="predicted"/>
<dbReference type="InterPro" id="IPR002686">
    <property type="entry name" value="Transposase_17"/>
</dbReference>
<accession>A0A5P8AU50</accession>
<protein>
    <submittedName>
        <fullName evidence="2">IS200/IS605 family transposase</fullName>
    </submittedName>
</protein>
<gene>
    <name evidence="2" type="primary">tnpA</name>
    <name evidence="2" type="ORF">F9Y90_05935</name>
    <name evidence="3" type="ORF">F9Y91_06170</name>
</gene>
<dbReference type="InterPro" id="IPR036515">
    <property type="entry name" value="Transposase_17_sf"/>
</dbReference>
<keyword evidence="2" id="KW-0614">Plasmid</keyword>
<reference evidence="2" key="1">
    <citation type="submission" date="2019-10" db="EMBL/GenBank/DDBJ databases">
        <title>Whole genome sequencing of Borrelia miyamotoi strains isolated in Europe.</title>
        <authorList>
            <person name="Sprong H."/>
            <person name="Azagi T."/>
            <person name="Kuleshov K.V."/>
            <person name="Platonov A.E."/>
            <person name="Hoornstra D."/>
            <person name="Hovius J.W."/>
        </authorList>
    </citation>
    <scope>NUCLEOTIDE SEQUENCE</scope>
    <source>
        <strain evidence="3">NL-IR-1</strain>
        <strain evidence="2">NL-IR-2</strain>
        <plasmid evidence="2">unnamed</plasmid>
    </source>
</reference>
<dbReference type="AlphaFoldDB" id="A0A5P8AU50"/>
<dbReference type="Gene3D" id="3.30.70.1290">
    <property type="entry name" value="Transposase IS200-like"/>
    <property type="match status" value="1"/>
</dbReference>
<dbReference type="GO" id="GO:0006313">
    <property type="term" value="P:DNA transposition"/>
    <property type="evidence" value="ECO:0007669"/>
    <property type="project" value="InterPro"/>
</dbReference>
<evidence type="ECO:0000313" key="3">
    <source>
        <dbReference type="EMBL" id="QFP48785.1"/>
    </source>
</evidence>
<organism evidence="2">
    <name type="scientific">Borrelia miyamotoi</name>
    <dbReference type="NCBI Taxonomy" id="47466"/>
    <lineage>
        <taxon>Bacteria</taxon>
        <taxon>Pseudomonadati</taxon>
        <taxon>Spirochaetota</taxon>
        <taxon>Spirochaetia</taxon>
        <taxon>Spirochaetales</taxon>
        <taxon>Borreliaceae</taxon>
        <taxon>Borrelia</taxon>
    </lineage>
</organism>
<dbReference type="GO" id="GO:0004803">
    <property type="term" value="F:transposase activity"/>
    <property type="evidence" value="ECO:0007669"/>
    <property type="project" value="InterPro"/>
</dbReference>
<evidence type="ECO:0000313" key="2">
    <source>
        <dbReference type="EMBL" id="QFP42625.1"/>
    </source>
</evidence>
<dbReference type="PANTHER" id="PTHR33360:SF2">
    <property type="entry name" value="TRANSPOSASE FOR INSERTION SEQUENCE ELEMENT IS200"/>
    <property type="match status" value="1"/>
</dbReference>
<dbReference type="PANTHER" id="PTHR33360">
    <property type="entry name" value="TRANSPOSASE FOR INSERTION SEQUENCE ELEMENT IS200"/>
    <property type="match status" value="1"/>
</dbReference>
<evidence type="ECO:0000259" key="1">
    <source>
        <dbReference type="SMART" id="SM01321"/>
    </source>
</evidence>
<sequence>MSHKLTFNNHCVYSINYHLVLVTNYRHKCINVKLSSSLYQIILNICSSWKTTLNEFNHDKDHIHLLLECTPNIQPSKFINNLKTVSSRLIRKKYSTYLDKYYWKPYFWSRSY</sequence>